<evidence type="ECO:0000313" key="3">
    <source>
        <dbReference type="EMBL" id="CAA9276363.1"/>
    </source>
</evidence>
<dbReference type="SUPFAM" id="SSF117281">
    <property type="entry name" value="Kelch motif"/>
    <property type="match status" value="1"/>
</dbReference>
<dbReference type="EMBL" id="CADCSZ010000219">
    <property type="protein sequence ID" value="CAA9276363.1"/>
    <property type="molecule type" value="Genomic_DNA"/>
</dbReference>
<name>A0A6J4JG71_9ACTN</name>
<keyword evidence="2" id="KW-0472">Membrane</keyword>
<gene>
    <name evidence="3" type="ORF">AVDCRST_MAG76-3699</name>
</gene>
<dbReference type="PANTHER" id="PTHR46407">
    <property type="entry name" value="OS02G0208700 PROTEIN"/>
    <property type="match status" value="1"/>
</dbReference>
<sequence length="435" mass="44393">MMDLEDQVREALQTVPAVDGPDDIALVAAAVDRRRLRHDMGLRAGALALVVALVGGGLVLGSGEGSGDLSVAAPTVSSGTWRSLPSSPLRPRFQQQAVWAGRELVVAGGCQGMAADCRTRDAAAYDPAARTWRRIADLPAGGDGVLVAAGDQVILVSGQSSPRSWAWSPHDDRWRPLGPVPLAGVASAGTYLTWTGTEVLAVGQFGAGDGDDGSRGGSSGPVARLDLASGRWRTGAAAPPMPIFGDAVWTGSELIVAGVLSASGASTGRGAAVAYDAVADRWRQLPDPPLGPFGPAVGWSGTELVVAGFDTSASVGEKAPLAAGGHLAAALDPTTGRWRQLPDAPIPVRGQDRYREPVAGGRLVLRGPEGQLVTLNPTNGEWAVGSAPPLVRLDAPLVWTGGELVIWGGGTDEQLGQASSSCCTPVTGGETSSLP</sequence>
<accession>A0A6J4JG71</accession>
<dbReference type="AlphaFoldDB" id="A0A6J4JG71"/>
<dbReference type="InterPro" id="IPR015915">
    <property type="entry name" value="Kelch-typ_b-propeller"/>
</dbReference>
<keyword evidence="2" id="KW-0812">Transmembrane</keyword>
<evidence type="ECO:0000256" key="1">
    <source>
        <dbReference type="SAM" id="MobiDB-lite"/>
    </source>
</evidence>
<dbReference type="GO" id="GO:2000762">
    <property type="term" value="P:regulation of phenylpropanoid metabolic process"/>
    <property type="evidence" value="ECO:0007669"/>
    <property type="project" value="InterPro"/>
</dbReference>
<dbReference type="Gene3D" id="2.120.10.80">
    <property type="entry name" value="Kelch-type beta propeller"/>
    <property type="match status" value="2"/>
</dbReference>
<protein>
    <submittedName>
        <fullName evidence="3">Uncharacterized protein</fullName>
    </submittedName>
</protein>
<reference evidence="3" key="1">
    <citation type="submission" date="2020-02" db="EMBL/GenBank/DDBJ databases">
        <authorList>
            <person name="Meier V. D."/>
        </authorList>
    </citation>
    <scope>NUCLEOTIDE SEQUENCE</scope>
    <source>
        <strain evidence="3">AVDCRST_MAG76</strain>
    </source>
</reference>
<dbReference type="PANTHER" id="PTHR46407:SF3">
    <property type="entry name" value="OS02G0208700 PROTEIN"/>
    <property type="match status" value="1"/>
</dbReference>
<evidence type="ECO:0000256" key="2">
    <source>
        <dbReference type="SAM" id="Phobius"/>
    </source>
</evidence>
<feature type="region of interest" description="Disordered" evidence="1">
    <location>
        <begin position="416"/>
        <end position="435"/>
    </location>
</feature>
<proteinExistence type="predicted"/>
<keyword evidence="2" id="KW-1133">Transmembrane helix</keyword>
<dbReference type="InterPro" id="IPR044595">
    <property type="entry name" value="KMD1-4"/>
</dbReference>
<dbReference type="GO" id="GO:0080037">
    <property type="term" value="P:negative regulation of cytokinin-activated signaling pathway"/>
    <property type="evidence" value="ECO:0007669"/>
    <property type="project" value="InterPro"/>
</dbReference>
<organism evidence="3">
    <name type="scientific">uncultured Acidimicrobiales bacterium</name>
    <dbReference type="NCBI Taxonomy" id="310071"/>
    <lineage>
        <taxon>Bacteria</taxon>
        <taxon>Bacillati</taxon>
        <taxon>Actinomycetota</taxon>
        <taxon>Acidimicrobiia</taxon>
        <taxon>Acidimicrobiales</taxon>
        <taxon>environmental samples</taxon>
    </lineage>
</organism>
<feature type="transmembrane region" description="Helical" evidence="2">
    <location>
        <begin position="42"/>
        <end position="61"/>
    </location>
</feature>